<dbReference type="SUPFAM" id="SSF53098">
    <property type="entry name" value="Ribonuclease H-like"/>
    <property type="match status" value="1"/>
</dbReference>
<accession>A0ABQ9IAA7</accession>
<dbReference type="InterPro" id="IPR012337">
    <property type="entry name" value="RNaseH-like_sf"/>
</dbReference>
<keyword evidence="2" id="KW-1185">Reference proteome</keyword>
<evidence type="ECO:0000313" key="2">
    <source>
        <dbReference type="Proteomes" id="UP001159363"/>
    </source>
</evidence>
<name>A0ABQ9IAA7_9NEOP</name>
<protein>
    <recommendedName>
        <fullName evidence="3">DUF659 domain-containing protein</fullName>
    </recommendedName>
</protein>
<comment type="caution">
    <text evidence="1">The sequence shown here is derived from an EMBL/GenBank/DDBJ whole genome shotgun (WGS) entry which is preliminary data.</text>
</comment>
<dbReference type="Proteomes" id="UP001159363">
    <property type="component" value="Chromosome 2"/>
</dbReference>
<reference evidence="1 2" key="1">
    <citation type="submission" date="2023-02" db="EMBL/GenBank/DDBJ databases">
        <title>LHISI_Scaffold_Assembly.</title>
        <authorList>
            <person name="Stuart O.P."/>
            <person name="Cleave R."/>
            <person name="Magrath M.J.L."/>
            <person name="Mikheyev A.S."/>
        </authorList>
    </citation>
    <scope>NUCLEOTIDE SEQUENCE [LARGE SCALE GENOMIC DNA]</scope>
    <source>
        <strain evidence="1">Daus_M_001</strain>
        <tissue evidence="1">Leg muscle</tissue>
    </source>
</reference>
<evidence type="ECO:0000313" key="1">
    <source>
        <dbReference type="EMBL" id="KAJ8893392.1"/>
    </source>
</evidence>
<evidence type="ECO:0008006" key="3">
    <source>
        <dbReference type="Google" id="ProtNLM"/>
    </source>
</evidence>
<gene>
    <name evidence="1" type="ORF">PR048_005983</name>
</gene>
<sequence>MPKVVSVFERAKEYEHERFHVFNRAKRWTGKEKTRSAVKGQVTITDNISLNKRAKETELKFTNETVCAFVYANIPLHTLGHPAIREWLNEYIKGAGDLPTATTLRSSYMNILKMEEEAKIKEAQKDHAIVILCDETTNHKGECVFVVMFRILLASGEHKMLVAGAKVLNNANSTECSRAVVDILLKCECVCSFISDSAKYMGKCAEMLKVLVSENLLHIKCWAHKLNLVGNIWSSELVALNECLVKTKMRKHHYLQHLQESNANPKLFPSKIVTQWNSWFHAVEYIDEYMTHSITFFKKEDSNCSAAVENFKQLEAD</sequence>
<proteinExistence type="predicted"/>
<organism evidence="1 2">
    <name type="scientific">Dryococelus australis</name>
    <dbReference type="NCBI Taxonomy" id="614101"/>
    <lineage>
        <taxon>Eukaryota</taxon>
        <taxon>Metazoa</taxon>
        <taxon>Ecdysozoa</taxon>
        <taxon>Arthropoda</taxon>
        <taxon>Hexapoda</taxon>
        <taxon>Insecta</taxon>
        <taxon>Pterygota</taxon>
        <taxon>Neoptera</taxon>
        <taxon>Polyneoptera</taxon>
        <taxon>Phasmatodea</taxon>
        <taxon>Verophasmatodea</taxon>
        <taxon>Anareolatae</taxon>
        <taxon>Phasmatidae</taxon>
        <taxon>Eurycanthinae</taxon>
        <taxon>Dryococelus</taxon>
    </lineage>
</organism>
<dbReference type="EMBL" id="JARBHB010000002">
    <property type="protein sequence ID" value="KAJ8893392.1"/>
    <property type="molecule type" value="Genomic_DNA"/>
</dbReference>